<dbReference type="Gene3D" id="3.30.450.20">
    <property type="entry name" value="PAS domain"/>
    <property type="match status" value="1"/>
</dbReference>
<dbReference type="PANTHER" id="PTHR46663:SF3">
    <property type="entry name" value="SLL0267 PROTEIN"/>
    <property type="match status" value="1"/>
</dbReference>
<evidence type="ECO:0000259" key="2">
    <source>
        <dbReference type="PROSITE" id="PS50887"/>
    </source>
</evidence>
<dbReference type="PROSITE" id="PS50887">
    <property type="entry name" value="GGDEF"/>
    <property type="match status" value="1"/>
</dbReference>
<keyword evidence="4" id="KW-1185">Reference proteome</keyword>
<dbReference type="RefSeq" id="WP_377914896.1">
    <property type="nucleotide sequence ID" value="NZ_JBHRZT010000043.1"/>
</dbReference>
<name>A0ABV8B1X6_9BACI</name>
<dbReference type="PROSITE" id="PS50113">
    <property type="entry name" value="PAC"/>
    <property type="match status" value="1"/>
</dbReference>
<feature type="domain" description="PAC" evidence="1">
    <location>
        <begin position="1"/>
        <end position="39"/>
    </location>
</feature>
<dbReference type="InterPro" id="IPR000700">
    <property type="entry name" value="PAS-assoc_C"/>
</dbReference>
<dbReference type="EC" id="2.7.7.65" evidence="3"/>
<keyword evidence="3" id="KW-0808">Transferase</keyword>
<evidence type="ECO:0000313" key="4">
    <source>
        <dbReference type="Proteomes" id="UP001595752"/>
    </source>
</evidence>
<dbReference type="InterPro" id="IPR052163">
    <property type="entry name" value="DGC-Regulatory_Protein"/>
</dbReference>
<dbReference type="Gene3D" id="3.30.70.270">
    <property type="match status" value="1"/>
</dbReference>
<dbReference type="EMBL" id="JBHRZT010000043">
    <property type="protein sequence ID" value="MFC3883850.1"/>
    <property type="molecule type" value="Genomic_DNA"/>
</dbReference>
<protein>
    <submittedName>
        <fullName evidence="3">Diguanylate cyclase domain-containing protein</fullName>
        <ecNumber evidence="3">2.7.7.65</ecNumber>
    </submittedName>
</protein>
<sequence>MWFEAKATPVFDEEGDFKHFLVVSREITERKMYEEKLTHMAYHDALTGLPNRRLFKERLKQSIKEAERYRRKMAVMYMDMDMDNFKDINDTLGHDVGDELLEQFSKRIQSCLRESDTFARQGGDEFTILLPNIQGEEEDLQIAERILTSLQEPWNLGEYSFQTTSSIGIAFYPKDGITKNELMKYADIALYEAKKNGRNNFKTYKL</sequence>
<feature type="domain" description="GGDEF" evidence="2">
    <location>
        <begin position="73"/>
        <end position="206"/>
    </location>
</feature>
<dbReference type="NCBIfam" id="TIGR00254">
    <property type="entry name" value="GGDEF"/>
    <property type="match status" value="1"/>
</dbReference>
<proteinExistence type="predicted"/>
<dbReference type="InterPro" id="IPR000160">
    <property type="entry name" value="GGDEF_dom"/>
</dbReference>
<organism evidence="3 4">
    <name type="scientific">Bacillus songklensis</name>
    <dbReference type="NCBI Taxonomy" id="1069116"/>
    <lineage>
        <taxon>Bacteria</taxon>
        <taxon>Bacillati</taxon>
        <taxon>Bacillota</taxon>
        <taxon>Bacilli</taxon>
        <taxon>Bacillales</taxon>
        <taxon>Bacillaceae</taxon>
        <taxon>Bacillus</taxon>
    </lineage>
</organism>
<dbReference type="GO" id="GO:0052621">
    <property type="term" value="F:diguanylate cyclase activity"/>
    <property type="evidence" value="ECO:0007669"/>
    <property type="project" value="UniProtKB-EC"/>
</dbReference>
<reference evidence="4" key="1">
    <citation type="journal article" date="2019" name="Int. J. Syst. Evol. Microbiol.">
        <title>The Global Catalogue of Microorganisms (GCM) 10K type strain sequencing project: providing services to taxonomists for standard genome sequencing and annotation.</title>
        <authorList>
            <consortium name="The Broad Institute Genomics Platform"/>
            <consortium name="The Broad Institute Genome Sequencing Center for Infectious Disease"/>
            <person name="Wu L."/>
            <person name="Ma J."/>
        </authorList>
    </citation>
    <scope>NUCLEOTIDE SEQUENCE [LARGE SCALE GENOMIC DNA]</scope>
    <source>
        <strain evidence="4">CCUG 61889</strain>
    </source>
</reference>
<dbReference type="SMART" id="SM00267">
    <property type="entry name" value="GGDEF"/>
    <property type="match status" value="1"/>
</dbReference>
<accession>A0ABV8B1X6</accession>
<dbReference type="PANTHER" id="PTHR46663">
    <property type="entry name" value="DIGUANYLATE CYCLASE DGCT-RELATED"/>
    <property type="match status" value="1"/>
</dbReference>
<evidence type="ECO:0000259" key="1">
    <source>
        <dbReference type="PROSITE" id="PS50113"/>
    </source>
</evidence>
<dbReference type="Pfam" id="PF00990">
    <property type="entry name" value="GGDEF"/>
    <property type="match status" value="1"/>
</dbReference>
<dbReference type="InterPro" id="IPR043128">
    <property type="entry name" value="Rev_trsase/Diguanyl_cyclase"/>
</dbReference>
<dbReference type="SUPFAM" id="SSF55073">
    <property type="entry name" value="Nucleotide cyclase"/>
    <property type="match status" value="1"/>
</dbReference>
<dbReference type="Proteomes" id="UP001595752">
    <property type="component" value="Unassembled WGS sequence"/>
</dbReference>
<dbReference type="InterPro" id="IPR029787">
    <property type="entry name" value="Nucleotide_cyclase"/>
</dbReference>
<keyword evidence="3" id="KW-0548">Nucleotidyltransferase</keyword>
<dbReference type="InterPro" id="IPR035965">
    <property type="entry name" value="PAS-like_dom_sf"/>
</dbReference>
<evidence type="ECO:0000313" key="3">
    <source>
        <dbReference type="EMBL" id="MFC3883850.1"/>
    </source>
</evidence>
<dbReference type="SUPFAM" id="SSF55785">
    <property type="entry name" value="PYP-like sensor domain (PAS domain)"/>
    <property type="match status" value="1"/>
</dbReference>
<comment type="caution">
    <text evidence="3">The sequence shown here is derived from an EMBL/GenBank/DDBJ whole genome shotgun (WGS) entry which is preliminary data.</text>
</comment>
<gene>
    <name evidence="3" type="ORF">ACFOU2_10180</name>
</gene>
<dbReference type="CDD" id="cd01949">
    <property type="entry name" value="GGDEF"/>
    <property type="match status" value="1"/>
</dbReference>